<reference evidence="1" key="2">
    <citation type="journal article" date="2015" name="Fish Shellfish Immunol.">
        <title>Early steps in the European eel (Anguilla anguilla)-Vibrio vulnificus interaction in the gills: Role of the RtxA13 toxin.</title>
        <authorList>
            <person name="Callol A."/>
            <person name="Pajuelo D."/>
            <person name="Ebbesson L."/>
            <person name="Teles M."/>
            <person name="MacKenzie S."/>
            <person name="Amaro C."/>
        </authorList>
    </citation>
    <scope>NUCLEOTIDE SEQUENCE</scope>
</reference>
<dbReference type="AlphaFoldDB" id="A0A0E9XHG4"/>
<accession>A0A0E9XHG4</accession>
<proteinExistence type="predicted"/>
<organism evidence="1">
    <name type="scientific">Anguilla anguilla</name>
    <name type="common">European freshwater eel</name>
    <name type="synonym">Muraena anguilla</name>
    <dbReference type="NCBI Taxonomy" id="7936"/>
    <lineage>
        <taxon>Eukaryota</taxon>
        <taxon>Metazoa</taxon>
        <taxon>Chordata</taxon>
        <taxon>Craniata</taxon>
        <taxon>Vertebrata</taxon>
        <taxon>Euteleostomi</taxon>
        <taxon>Actinopterygii</taxon>
        <taxon>Neopterygii</taxon>
        <taxon>Teleostei</taxon>
        <taxon>Anguilliformes</taxon>
        <taxon>Anguillidae</taxon>
        <taxon>Anguilla</taxon>
    </lineage>
</organism>
<name>A0A0E9XHG4_ANGAN</name>
<evidence type="ECO:0000313" key="1">
    <source>
        <dbReference type="EMBL" id="JAI01251.1"/>
    </source>
</evidence>
<dbReference type="EMBL" id="GBXM01007327">
    <property type="protein sequence ID" value="JAI01251.1"/>
    <property type="molecule type" value="Transcribed_RNA"/>
</dbReference>
<protein>
    <submittedName>
        <fullName evidence="1">Uncharacterized protein</fullName>
    </submittedName>
</protein>
<reference evidence="1" key="1">
    <citation type="submission" date="2014-11" db="EMBL/GenBank/DDBJ databases">
        <authorList>
            <person name="Amaro Gonzalez C."/>
        </authorList>
    </citation>
    <scope>NUCLEOTIDE SEQUENCE</scope>
</reference>
<sequence>MDIYRSAQVFKTKILRPMGLLQ</sequence>